<feature type="transmembrane region" description="Helical" evidence="7">
    <location>
        <begin position="15"/>
        <end position="38"/>
    </location>
</feature>
<keyword evidence="3 7" id="KW-0812">Transmembrane</keyword>
<comment type="caution">
    <text evidence="8">The sequence shown here is derived from an EMBL/GenBank/DDBJ whole genome shotgun (WGS) entry which is preliminary data.</text>
</comment>
<keyword evidence="4" id="KW-0735">Signal-anchor</keyword>
<dbReference type="PANTHER" id="PTHR23033">
    <property type="entry name" value="BETA1,3-GALACTOSYLTRANSFERASE"/>
    <property type="match status" value="1"/>
</dbReference>
<organism evidence="8 9">
    <name type="scientific">Coccomyxa viridis</name>
    <dbReference type="NCBI Taxonomy" id="1274662"/>
    <lineage>
        <taxon>Eukaryota</taxon>
        <taxon>Viridiplantae</taxon>
        <taxon>Chlorophyta</taxon>
        <taxon>core chlorophytes</taxon>
        <taxon>Trebouxiophyceae</taxon>
        <taxon>Trebouxiophyceae incertae sedis</taxon>
        <taxon>Coccomyxaceae</taxon>
        <taxon>Coccomyxa</taxon>
    </lineage>
</organism>
<evidence type="ECO:0000256" key="2">
    <source>
        <dbReference type="ARBA" id="ARBA00006462"/>
    </source>
</evidence>
<evidence type="ECO:0000256" key="3">
    <source>
        <dbReference type="ARBA" id="ARBA00022692"/>
    </source>
</evidence>
<dbReference type="Proteomes" id="UP001314263">
    <property type="component" value="Unassembled WGS sequence"/>
</dbReference>
<comment type="subcellular location">
    <subcellularLocation>
        <location evidence="1">Membrane</location>
        <topology evidence="1">Single-pass type II membrane protein</topology>
    </subcellularLocation>
</comment>
<keyword evidence="9" id="KW-1185">Reference proteome</keyword>
<dbReference type="GO" id="GO:0016020">
    <property type="term" value="C:membrane"/>
    <property type="evidence" value="ECO:0007669"/>
    <property type="project" value="UniProtKB-SubCell"/>
</dbReference>
<evidence type="ECO:0000256" key="6">
    <source>
        <dbReference type="ARBA" id="ARBA00023136"/>
    </source>
</evidence>
<evidence type="ECO:0000313" key="8">
    <source>
        <dbReference type="EMBL" id="CAK0783339.1"/>
    </source>
</evidence>
<comment type="similarity">
    <text evidence="2">Belongs to the glycosyltransferase 31 family. Beta3-Gal-T subfamily.</text>
</comment>
<evidence type="ECO:0000256" key="5">
    <source>
        <dbReference type="ARBA" id="ARBA00022989"/>
    </source>
</evidence>
<keyword evidence="6 7" id="KW-0472">Membrane</keyword>
<proteinExistence type="inferred from homology"/>
<gene>
    <name evidence="8" type="ORF">CVIRNUC_006538</name>
</gene>
<dbReference type="PANTHER" id="PTHR23033:SF50">
    <property type="entry name" value="HEXOSYLTRANSFERASE"/>
    <property type="match status" value="1"/>
</dbReference>
<accession>A0AAV1I8F8</accession>
<dbReference type="Gene3D" id="3.90.550.50">
    <property type="match status" value="1"/>
</dbReference>
<reference evidence="8 9" key="1">
    <citation type="submission" date="2023-10" db="EMBL/GenBank/DDBJ databases">
        <authorList>
            <person name="Maclean D."/>
            <person name="Macfadyen A."/>
        </authorList>
    </citation>
    <scope>NUCLEOTIDE SEQUENCE [LARGE SCALE GENOMIC DNA]</scope>
</reference>
<name>A0AAV1I8F8_9CHLO</name>
<dbReference type="InterPro" id="IPR026050">
    <property type="entry name" value="C1GALT1/C1GALT1_chp1"/>
</dbReference>
<keyword evidence="5 7" id="KW-1133">Transmembrane helix</keyword>
<sequence>MRSLNSQTSCRSSRIFFLAAFAFCGAAIVTGVCFVYAIQTGLERLALYHPLAEKQAVLPSLHPLTRASLTRFELSSDDTLLVSKPAKSLSNKQVQGGAIEAYTAIDVTGYHVSKKLPKEQPVLPWQSGQQGLRTLHATNYNMSEGNRTACAAAHNETYVFYPDDTPLHSLALKGDSRAALVPFMAHRHFGDSYKWLLYGDDDTFFFLDAAMNVLQHLDPEMPYFLTDHMWWTSGGTHHPHQEAPLCAPCNYAKNTSGMPFPLPNGCPCTPEVLCGADTKGVLFKGARGRCGMPRVPTHTFSMHGGAGAILSVGLMKRIPFDWFEDCVTTTYTTGGDAMISICLWEAGFGMTAPDPRWHPRNLTMLDIGREAQSDNEGIEPRIAHAIGNMLQVIAGGCQLGLCKLELEHFLTLHLRSRKFPSAAAYTETVQVLGRLTDHIRNNSQPGPAQQASVTDQVVQLGVRTVESRQWRVHAKDEGGNSTSGELLWLEETMHEEAEHKAAYAGALLSLMAIALEIVNSIFERNPPEELPMEEEPEDREETKRLAIEKHAKDRMQVQADGILKDLLAGNRLQAGKEEGNDGLRRA</sequence>
<evidence type="ECO:0000256" key="7">
    <source>
        <dbReference type="SAM" id="Phobius"/>
    </source>
</evidence>
<dbReference type="AlphaFoldDB" id="A0AAV1I8F8"/>
<dbReference type="EMBL" id="CAUYUE010000008">
    <property type="protein sequence ID" value="CAK0783339.1"/>
    <property type="molecule type" value="Genomic_DNA"/>
</dbReference>
<protein>
    <submittedName>
        <fullName evidence="8">Uncharacterized protein</fullName>
    </submittedName>
</protein>
<evidence type="ECO:0000256" key="1">
    <source>
        <dbReference type="ARBA" id="ARBA00004606"/>
    </source>
</evidence>
<evidence type="ECO:0000313" key="9">
    <source>
        <dbReference type="Proteomes" id="UP001314263"/>
    </source>
</evidence>
<evidence type="ECO:0000256" key="4">
    <source>
        <dbReference type="ARBA" id="ARBA00022968"/>
    </source>
</evidence>